<dbReference type="EMBL" id="CP018047">
    <property type="protein sequence ID" value="AQU67270.1"/>
    <property type="molecule type" value="Genomic_DNA"/>
</dbReference>
<dbReference type="Gene3D" id="3.40.50.620">
    <property type="entry name" value="HUPs"/>
    <property type="match status" value="1"/>
</dbReference>
<dbReference type="SUPFAM" id="SSF52402">
    <property type="entry name" value="Adenine nucleotide alpha hydrolases-like"/>
    <property type="match status" value="1"/>
</dbReference>
<dbReference type="PANTHER" id="PTHR46268">
    <property type="entry name" value="STRESS RESPONSE PROTEIN NHAX"/>
    <property type="match status" value="1"/>
</dbReference>
<proteinExistence type="inferred from homology"/>
<comment type="similarity">
    <text evidence="1">Belongs to the universal stress protein A family.</text>
</comment>
<dbReference type="KEGG" id="snw:BBN63_14465"/>
<dbReference type="Pfam" id="PF00582">
    <property type="entry name" value="Usp"/>
    <property type="match status" value="1"/>
</dbReference>
<dbReference type="RefSeq" id="WP_078075823.1">
    <property type="nucleotide sequence ID" value="NZ_CP018047.1"/>
</dbReference>
<organism evidence="3 4">
    <name type="scientific">Streptomyces niveus</name>
    <name type="common">Streptomyces spheroides</name>
    <dbReference type="NCBI Taxonomy" id="193462"/>
    <lineage>
        <taxon>Bacteria</taxon>
        <taxon>Bacillati</taxon>
        <taxon>Actinomycetota</taxon>
        <taxon>Actinomycetes</taxon>
        <taxon>Kitasatosporales</taxon>
        <taxon>Streptomycetaceae</taxon>
        <taxon>Streptomyces</taxon>
    </lineage>
</organism>
<dbReference type="InterPro" id="IPR006015">
    <property type="entry name" value="Universal_stress_UspA"/>
</dbReference>
<evidence type="ECO:0000259" key="2">
    <source>
        <dbReference type="Pfam" id="PF00582"/>
    </source>
</evidence>
<name>A0A1U9QSU5_STRNV</name>
<sequence length="131" mass="13950">MTVLVGYVPSPEGEAALRAGVAEARTRGETLLVMNTSRGDAYVDRGFAQQKDLAHVRRELTEQGVDFDIRQVIGGRDAAEEIVELAGSPEISLVVIGLRHRSAVGKLLLGSSAQRILLDSPCPVLAVKADS</sequence>
<dbReference type="PRINTS" id="PR01438">
    <property type="entry name" value="UNVRSLSTRESS"/>
</dbReference>
<dbReference type="PANTHER" id="PTHR46268:SF6">
    <property type="entry name" value="UNIVERSAL STRESS PROTEIN UP12"/>
    <property type="match status" value="1"/>
</dbReference>
<protein>
    <submittedName>
        <fullName evidence="3">Universal stress protein UspA</fullName>
    </submittedName>
</protein>
<feature type="domain" description="UspA" evidence="2">
    <location>
        <begin position="2"/>
        <end position="128"/>
    </location>
</feature>
<evidence type="ECO:0000313" key="4">
    <source>
        <dbReference type="Proteomes" id="UP000189677"/>
    </source>
</evidence>
<dbReference type="InterPro" id="IPR014729">
    <property type="entry name" value="Rossmann-like_a/b/a_fold"/>
</dbReference>
<dbReference type="OrthoDB" id="5419113at2"/>
<accession>A0A1U9QSU5</accession>
<reference evidence="3 4" key="1">
    <citation type="submission" date="2016-11" db="EMBL/GenBank/DDBJ databases">
        <title>Complete genome sequence of Streptomyces niveus SCSIO 3406.</title>
        <authorList>
            <person name="Zhu Q."/>
            <person name="Cheng W."/>
            <person name="Song Y."/>
            <person name="Li Q."/>
            <person name="Ju J."/>
        </authorList>
    </citation>
    <scope>NUCLEOTIDE SEQUENCE [LARGE SCALE GENOMIC DNA]</scope>
    <source>
        <strain evidence="3 4">SCSIO 3406</strain>
    </source>
</reference>
<dbReference type="Proteomes" id="UP000189677">
    <property type="component" value="Chromosome"/>
</dbReference>
<dbReference type="InterPro" id="IPR006016">
    <property type="entry name" value="UspA"/>
</dbReference>
<evidence type="ECO:0000256" key="1">
    <source>
        <dbReference type="ARBA" id="ARBA00008791"/>
    </source>
</evidence>
<dbReference type="CDD" id="cd00293">
    <property type="entry name" value="USP-like"/>
    <property type="match status" value="1"/>
</dbReference>
<evidence type="ECO:0000313" key="3">
    <source>
        <dbReference type="EMBL" id="AQU67270.1"/>
    </source>
</evidence>
<gene>
    <name evidence="3" type="ORF">BBN63_14465</name>
</gene>
<dbReference type="AlphaFoldDB" id="A0A1U9QSU5"/>
<keyword evidence="4" id="KW-1185">Reference proteome</keyword>